<evidence type="ECO:0000259" key="1">
    <source>
        <dbReference type="Pfam" id="PF10728"/>
    </source>
</evidence>
<name>A0A9X1FNI3_9FLAO</name>
<dbReference type="Proteomes" id="UP001138686">
    <property type="component" value="Unassembled WGS sequence"/>
</dbReference>
<organism evidence="2 3">
    <name type="scientific">Halomarinibacterium sedimenti</name>
    <dbReference type="NCBI Taxonomy" id="2857106"/>
    <lineage>
        <taxon>Bacteria</taxon>
        <taxon>Pseudomonadati</taxon>
        <taxon>Bacteroidota</taxon>
        <taxon>Flavobacteriia</taxon>
        <taxon>Flavobacteriales</taxon>
        <taxon>Flavobacteriaceae</taxon>
        <taxon>Halomarinibacterium</taxon>
    </lineage>
</organism>
<dbReference type="InterPro" id="IPR018931">
    <property type="entry name" value="DUF2520"/>
</dbReference>
<dbReference type="Pfam" id="PF10728">
    <property type="entry name" value="DUF2520"/>
    <property type="match status" value="1"/>
</dbReference>
<reference evidence="2" key="1">
    <citation type="submission" date="2021-07" db="EMBL/GenBank/DDBJ databases">
        <title>Aureisphaera sp. CAU 1614 isolated from sea sediment.</title>
        <authorList>
            <person name="Kim W."/>
        </authorList>
    </citation>
    <scope>NUCLEOTIDE SEQUENCE</scope>
    <source>
        <strain evidence="2">CAU 1614</strain>
    </source>
</reference>
<dbReference type="AlphaFoldDB" id="A0A9X1FNI3"/>
<accession>A0A9X1FNI3</accession>
<comment type="caution">
    <text evidence="2">The sequence shown here is derived from an EMBL/GenBank/DDBJ whole genome shotgun (WGS) entry which is preliminary data.</text>
</comment>
<evidence type="ECO:0000313" key="3">
    <source>
        <dbReference type="Proteomes" id="UP001138686"/>
    </source>
</evidence>
<protein>
    <submittedName>
        <fullName evidence="2">DUF2520 domain-containing protein</fullName>
    </submittedName>
</protein>
<feature type="domain" description="DUF2520" evidence="1">
    <location>
        <begin position="119"/>
        <end position="243"/>
    </location>
</feature>
<dbReference type="PANTHER" id="PTHR40459:SF1">
    <property type="entry name" value="CONSERVED HYPOTHETICAL ALANINE AND LEUCINE RICH PROTEIN"/>
    <property type="match status" value="1"/>
</dbReference>
<keyword evidence="3" id="KW-1185">Reference proteome</keyword>
<dbReference type="RefSeq" id="WP_219052039.1">
    <property type="nucleotide sequence ID" value="NZ_JAHWDP010000002.1"/>
</dbReference>
<sequence>MISVVIFGFGNVGQHLYKAFKRRKVNVLQVYSPSLKVSEKKGTHFINDVAKVANADVYIIAIKDDAIPNFSASLPFENRLVVHTSGTSALQSISAKQRRGVFYPPQTFSKDAKLKWKNIPICIEAENVEDLQLLKQLGEKLSIKVVEVSTEKRQELHLGAVWVNNFSNHLFHLAEDFLKEANVDFDLLKPLMLETVKKLNTISPAEAQTGPAKRHDKKTMEAHLALLKDPKHKEIYTLLSESIQSKF</sequence>
<proteinExistence type="predicted"/>
<dbReference type="EMBL" id="JAHWDP010000002">
    <property type="protein sequence ID" value="MBW2937620.1"/>
    <property type="molecule type" value="Genomic_DNA"/>
</dbReference>
<dbReference type="PANTHER" id="PTHR40459">
    <property type="entry name" value="CONSERVED HYPOTHETICAL ALANINE AND LEUCINE RICH PROTEIN"/>
    <property type="match status" value="1"/>
</dbReference>
<gene>
    <name evidence="2" type="ORF">KXJ69_05850</name>
</gene>
<evidence type="ECO:0000313" key="2">
    <source>
        <dbReference type="EMBL" id="MBW2937620.1"/>
    </source>
</evidence>